<feature type="signal peptide" evidence="2">
    <location>
        <begin position="1"/>
        <end position="23"/>
    </location>
</feature>
<dbReference type="GO" id="GO:0051301">
    <property type="term" value="P:cell division"/>
    <property type="evidence" value="ECO:0007669"/>
    <property type="project" value="UniProtKB-KW"/>
</dbReference>
<evidence type="ECO:0000313" key="6">
    <source>
        <dbReference type="Proteomes" id="UP001183619"/>
    </source>
</evidence>
<dbReference type="PANTHER" id="PTHR30627:SF24">
    <property type="entry name" value="PENICILLIN-BINDING PROTEIN 4B"/>
    <property type="match status" value="1"/>
</dbReference>
<keyword evidence="2" id="KW-0732">Signal</keyword>
<evidence type="ECO:0000259" key="4">
    <source>
        <dbReference type="Pfam" id="PF05223"/>
    </source>
</evidence>
<dbReference type="RefSeq" id="WP_374724736.1">
    <property type="nucleotide sequence ID" value="NZ_BAAAJS010000069.1"/>
</dbReference>
<feature type="domain" description="Penicillin-binding protein transpeptidase" evidence="3">
    <location>
        <begin position="331"/>
        <end position="587"/>
    </location>
</feature>
<proteinExistence type="predicted"/>
<keyword evidence="1" id="KW-0175">Coiled coil</keyword>
<keyword evidence="6" id="KW-1185">Reference proteome</keyword>
<evidence type="ECO:0000256" key="2">
    <source>
        <dbReference type="SAM" id="SignalP"/>
    </source>
</evidence>
<feature type="coiled-coil region" evidence="1">
    <location>
        <begin position="307"/>
        <end position="334"/>
    </location>
</feature>
<dbReference type="Pfam" id="PF05223">
    <property type="entry name" value="MecA_N"/>
    <property type="match status" value="1"/>
</dbReference>
<dbReference type="InterPro" id="IPR001460">
    <property type="entry name" value="PCN-bd_Tpept"/>
</dbReference>
<dbReference type="PROSITE" id="PS51257">
    <property type="entry name" value="PROKAR_LIPOPROTEIN"/>
    <property type="match status" value="1"/>
</dbReference>
<reference evidence="5 6" key="1">
    <citation type="submission" date="2023-07" db="EMBL/GenBank/DDBJ databases">
        <title>Sequencing the genomes of 1000 actinobacteria strains.</title>
        <authorList>
            <person name="Klenk H.-P."/>
        </authorList>
    </citation>
    <scope>NUCLEOTIDE SEQUENCE [LARGE SCALE GENOMIC DNA]</scope>
    <source>
        <strain evidence="5 6">DSM 44508</strain>
    </source>
</reference>
<feature type="chain" id="PRO_5047139984" evidence="2">
    <location>
        <begin position="24"/>
        <end position="612"/>
    </location>
</feature>
<evidence type="ECO:0000256" key="1">
    <source>
        <dbReference type="SAM" id="Coils"/>
    </source>
</evidence>
<keyword evidence="5" id="KW-0131">Cell cycle</keyword>
<comment type="caution">
    <text evidence="5">The sequence shown here is derived from an EMBL/GenBank/DDBJ whole genome shotgun (WGS) entry which is preliminary data.</text>
</comment>
<dbReference type="InterPro" id="IPR050515">
    <property type="entry name" value="Beta-lactam/transpept"/>
</dbReference>
<accession>A0ABU2BBG0</accession>
<dbReference type="InterPro" id="IPR032710">
    <property type="entry name" value="NTF2-like_dom_sf"/>
</dbReference>
<dbReference type="Proteomes" id="UP001183619">
    <property type="component" value="Unassembled WGS sequence"/>
</dbReference>
<feature type="domain" description="NTF2-like N-terminal transpeptidase" evidence="4">
    <location>
        <begin position="31"/>
        <end position="139"/>
    </location>
</feature>
<name>A0ABU2BBG0_9CORY</name>
<gene>
    <name evidence="5" type="ORF">J2S37_002510</name>
</gene>
<evidence type="ECO:0000313" key="5">
    <source>
        <dbReference type="EMBL" id="MDR7355972.1"/>
    </source>
</evidence>
<dbReference type="EMBL" id="JAVDYF010000001">
    <property type="protein sequence ID" value="MDR7355972.1"/>
    <property type="molecule type" value="Genomic_DNA"/>
</dbReference>
<organism evidence="5 6">
    <name type="scientific">Corynebacterium felinum</name>
    <dbReference type="NCBI Taxonomy" id="131318"/>
    <lineage>
        <taxon>Bacteria</taxon>
        <taxon>Bacillati</taxon>
        <taxon>Actinomycetota</taxon>
        <taxon>Actinomycetes</taxon>
        <taxon>Mycobacteriales</taxon>
        <taxon>Corynebacteriaceae</taxon>
        <taxon>Corynebacterium</taxon>
    </lineage>
</organism>
<protein>
    <submittedName>
        <fullName evidence="5">Cell division protein FtsI/penicillin-binding protein 2</fullName>
    </submittedName>
</protein>
<dbReference type="PANTHER" id="PTHR30627">
    <property type="entry name" value="PEPTIDOGLYCAN D,D-TRANSPEPTIDASE"/>
    <property type="match status" value="1"/>
</dbReference>
<dbReference type="InterPro" id="IPR007887">
    <property type="entry name" value="MecA_N"/>
</dbReference>
<dbReference type="Pfam" id="PF00905">
    <property type="entry name" value="Transpeptidase"/>
    <property type="match status" value="1"/>
</dbReference>
<dbReference type="Gene3D" id="3.40.710.10">
    <property type="entry name" value="DD-peptidase/beta-lactamase superfamily"/>
    <property type="match status" value="1"/>
</dbReference>
<dbReference type="InterPro" id="IPR012338">
    <property type="entry name" value="Beta-lactam/transpept-like"/>
</dbReference>
<dbReference type="SUPFAM" id="SSF54427">
    <property type="entry name" value="NTF2-like"/>
    <property type="match status" value="1"/>
</dbReference>
<sequence length="612" mass="64976">MNRASLQVIALVLAASISMLVLTACTPKPASAKPVVEEFFAQLTQQEFGNAAQFTDQPPQVTAMLTKSWEGLQAESVNAEILDIDTKETIATATYKLTWNLPKEREFSYETRMVLNKINDQWSIRWQPTALHPTLGANQHLELRAINAQRASVISSDGAEVLVPGSVYRILVDLNETGDRTGTAYAIAAALEKAKTQYDNVRTIDATKLAENLNKARGIYSVTTVDKLPGAEVKAQLDGKPGIRFNEEAAMVSTDPTFAPDIISRVAGLVNDSLDGANGWRVAAVTDNGALIDDIVYHEPKVAPAVRISLDHKVQQAAEEAVNLRAEMQAMIVAMKASTGEILAVAQTDKADEQGDVALSGLYPPGSTFKIITAAAGIQDKGLNPGSIVPCPGSMNLYGRTVTNYNGFSLGNVPLQQAFARSCNTTFAEISTHLDKGELKRIGAEFGLGIDYEIPGLSTITGQIPEGETALDKTEAGYGQGLTLVSPFGMALVSATAARGSTPTPTLISGFETKQSAQSPAPRPETIEQLRALMGAVTEPGGTASGIKAGGKIFGKTGEAEINQGSHAWFTGYRDDIAFATLIVLGGGSESAVAITDRFFSRLDELHAPPAP</sequence>
<keyword evidence="5" id="KW-0132">Cell division</keyword>
<dbReference type="SUPFAM" id="SSF56601">
    <property type="entry name" value="beta-lactamase/transpeptidase-like"/>
    <property type="match status" value="1"/>
</dbReference>
<evidence type="ECO:0000259" key="3">
    <source>
        <dbReference type="Pfam" id="PF00905"/>
    </source>
</evidence>